<accession>A0A8A3P842</accession>
<protein>
    <recommendedName>
        <fullName evidence="7">Xylanolytic transcriptional activator regulatory domain-containing protein</fullName>
    </recommendedName>
</protein>
<evidence type="ECO:0000256" key="1">
    <source>
        <dbReference type="ARBA" id="ARBA00004123"/>
    </source>
</evidence>
<evidence type="ECO:0000313" key="9">
    <source>
        <dbReference type="Proteomes" id="UP000672032"/>
    </source>
</evidence>
<dbReference type="OrthoDB" id="4685598at2759"/>
<dbReference type="SUPFAM" id="SSF57701">
    <property type="entry name" value="Zn2/Cys6 DNA-binding domain"/>
    <property type="match status" value="1"/>
</dbReference>
<dbReference type="GO" id="GO:0006351">
    <property type="term" value="P:DNA-templated transcription"/>
    <property type="evidence" value="ECO:0007669"/>
    <property type="project" value="InterPro"/>
</dbReference>
<dbReference type="EMBL" id="CP063407">
    <property type="protein sequence ID" value="QSZ32171.1"/>
    <property type="molecule type" value="Genomic_DNA"/>
</dbReference>
<dbReference type="InterPro" id="IPR001138">
    <property type="entry name" value="Zn2Cys6_DnaBD"/>
</dbReference>
<evidence type="ECO:0000256" key="2">
    <source>
        <dbReference type="ARBA" id="ARBA00022723"/>
    </source>
</evidence>
<dbReference type="InterPro" id="IPR050815">
    <property type="entry name" value="TF_fung"/>
</dbReference>
<feature type="region of interest" description="Disordered" evidence="6">
    <location>
        <begin position="62"/>
        <end position="99"/>
    </location>
</feature>
<dbReference type="Pfam" id="PF00172">
    <property type="entry name" value="Zn_clus"/>
    <property type="match status" value="1"/>
</dbReference>
<evidence type="ECO:0000259" key="7">
    <source>
        <dbReference type="SMART" id="SM00906"/>
    </source>
</evidence>
<dbReference type="SMART" id="SM00906">
    <property type="entry name" value="Fungal_trans"/>
    <property type="match status" value="1"/>
</dbReference>
<evidence type="ECO:0000256" key="6">
    <source>
        <dbReference type="SAM" id="MobiDB-lite"/>
    </source>
</evidence>
<dbReference type="PANTHER" id="PTHR47338">
    <property type="entry name" value="ZN(II)2CYS6 TRANSCRIPTION FACTOR (EUROFUNG)-RELATED"/>
    <property type="match status" value="1"/>
</dbReference>
<proteinExistence type="predicted"/>
<evidence type="ECO:0000313" key="8">
    <source>
        <dbReference type="EMBL" id="QSZ32171.1"/>
    </source>
</evidence>
<dbReference type="CDD" id="cd00067">
    <property type="entry name" value="GAL4"/>
    <property type="match status" value="1"/>
</dbReference>
<reference evidence="8" key="1">
    <citation type="submission" date="2020-10" db="EMBL/GenBank/DDBJ databases">
        <title>Genome Sequence of Monilinia vaccinii-corymbosi Sheds Light on Mummy Berry Disease Infection of Blueberry and Mating Type.</title>
        <authorList>
            <person name="Yow A.G."/>
            <person name="Zhang Y."/>
            <person name="Bansal K."/>
            <person name="Eacker S.M."/>
            <person name="Sullivan S."/>
            <person name="Liachko I."/>
            <person name="Cubeta M.A."/>
            <person name="Rollins J.A."/>
            <person name="Ashrafi H."/>
        </authorList>
    </citation>
    <scope>NUCLEOTIDE SEQUENCE</scope>
    <source>
        <strain evidence="8">RL-1</strain>
    </source>
</reference>
<dbReference type="GO" id="GO:0003677">
    <property type="term" value="F:DNA binding"/>
    <property type="evidence" value="ECO:0007669"/>
    <property type="project" value="InterPro"/>
</dbReference>
<dbReference type="Pfam" id="PF04082">
    <property type="entry name" value="Fungal_trans"/>
    <property type="match status" value="1"/>
</dbReference>
<comment type="subcellular location">
    <subcellularLocation>
        <location evidence="1">Nucleus</location>
    </subcellularLocation>
</comment>
<dbReference type="Gene3D" id="4.10.240.10">
    <property type="entry name" value="Zn(2)-C6 fungal-type DNA-binding domain"/>
    <property type="match status" value="1"/>
</dbReference>
<keyword evidence="3" id="KW-0805">Transcription regulation</keyword>
<keyword evidence="2" id="KW-0479">Metal-binding</keyword>
<feature type="domain" description="Xylanolytic transcriptional activator regulatory" evidence="7">
    <location>
        <begin position="224"/>
        <end position="295"/>
    </location>
</feature>
<dbReference type="Proteomes" id="UP000672032">
    <property type="component" value="Chromosome 3"/>
</dbReference>
<keyword evidence="4" id="KW-0804">Transcription</keyword>
<feature type="compositionally biased region" description="Polar residues" evidence="6">
    <location>
        <begin position="75"/>
        <end position="86"/>
    </location>
</feature>
<keyword evidence="9" id="KW-1185">Reference proteome</keyword>
<dbReference type="PANTHER" id="PTHR47338:SF7">
    <property type="entry name" value="ZN(II)2CYS6 TRANSCRIPTION FACTOR (EUROFUNG)"/>
    <property type="match status" value="1"/>
</dbReference>
<name>A0A8A3P842_9HELO</name>
<evidence type="ECO:0000256" key="5">
    <source>
        <dbReference type="ARBA" id="ARBA00023242"/>
    </source>
</evidence>
<dbReference type="GO" id="GO:0008270">
    <property type="term" value="F:zinc ion binding"/>
    <property type="evidence" value="ECO:0007669"/>
    <property type="project" value="InterPro"/>
</dbReference>
<feature type="region of interest" description="Disordered" evidence="6">
    <location>
        <begin position="1"/>
        <end position="32"/>
    </location>
</feature>
<dbReference type="GO" id="GO:0000981">
    <property type="term" value="F:DNA-binding transcription factor activity, RNA polymerase II-specific"/>
    <property type="evidence" value="ECO:0007669"/>
    <property type="project" value="InterPro"/>
</dbReference>
<dbReference type="InterPro" id="IPR036864">
    <property type="entry name" value="Zn2-C6_fun-type_DNA-bd_sf"/>
</dbReference>
<evidence type="ECO:0000256" key="4">
    <source>
        <dbReference type="ARBA" id="ARBA00023163"/>
    </source>
</evidence>
<dbReference type="InterPro" id="IPR007219">
    <property type="entry name" value="XnlR_reg_dom"/>
</dbReference>
<dbReference type="AlphaFoldDB" id="A0A8A3P842"/>
<organism evidence="8 9">
    <name type="scientific">Monilinia vaccinii-corymbosi</name>
    <dbReference type="NCBI Taxonomy" id="61207"/>
    <lineage>
        <taxon>Eukaryota</taxon>
        <taxon>Fungi</taxon>
        <taxon>Dikarya</taxon>
        <taxon>Ascomycota</taxon>
        <taxon>Pezizomycotina</taxon>
        <taxon>Leotiomycetes</taxon>
        <taxon>Helotiales</taxon>
        <taxon>Sclerotiniaceae</taxon>
        <taxon>Monilinia</taxon>
    </lineage>
</organism>
<keyword evidence="5" id="KW-0539">Nucleus</keyword>
<evidence type="ECO:0000256" key="3">
    <source>
        <dbReference type="ARBA" id="ARBA00023015"/>
    </source>
</evidence>
<gene>
    <name evidence="8" type="ORF">DSL72_001742</name>
</gene>
<dbReference type="GO" id="GO:0005634">
    <property type="term" value="C:nucleus"/>
    <property type="evidence" value="ECO:0007669"/>
    <property type="project" value="UniProtKB-SubCell"/>
</dbReference>
<sequence>MASDHGLANNDLEFNSPDRFTQAGTERKRTRKACRICHSHKARCSGTIPNCRRREQRGYTCEYESTGRGARRSVPRQQPPTTSQNGDGPGAGINAISAGGSPMELVDGVDGSADLGISKATTKRYIDAYFEFVSSTPGKGFIHRATFLRNWNNGTVNTALVKAMCASSIAFVSKDDESRATAQKWMGQAERYVWQSLSRPSAVLVEVLLVIVFYRFEHREYFKSQVLTAVAAKMAFLLGLNYENNSLSTLVRESRRRLMWSIFHVDRLSAGGFPELLVCPSHSMHIQLPCSEKDFDLGIPGETAPLISTRTNESESMHLGLRTFYFRISDIRHRILEYTRNLIREKSNPYDSQDMLRKLEAELGQLHSSLPANLQYSEDNLFLRAYSPQLTRFVMFHLLWQQCHTDLYRFIFPGTKDSISDTVLESIPQEYVQYCQKKAFEHAVMILDICHTVQSIGHTLISDTGIATCVYQCSNIIIRAADIVGFSSEDERARVIGRLENVTDILEGLKEVNTHVDDIYRSVKEILRLYTTTQTRRLFKTPALGVSSPSLFTAGVTPGTLSLDHVPFTNDHNTLQHDGPLNLKTTGVLSPTTESATILGLLDIGNGNEQYGDWNAGNGDGGGSQWMNGLDFEQTGMGSGIGRGTDMVGNVGAMFDPFWGIHDNGGSGSGSGTDRGGGSI</sequence>
<dbReference type="CDD" id="cd12148">
    <property type="entry name" value="fungal_TF_MHR"/>
    <property type="match status" value="1"/>
</dbReference>